<protein>
    <recommendedName>
        <fullName evidence="2">RING-type domain-containing protein</fullName>
    </recommendedName>
</protein>
<dbReference type="GO" id="GO:0008270">
    <property type="term" value="F:zinc ion binding"/>
    <property type="evidence" value="ECO:0007669"/>
    <property type="project" value="UniProtKB-KW"/>
</dbReference>
<proteinExistence type="predicted"/>
<dbReference type="SUPFAM" id="SSF57850">
    <property type="entry name" value="RING/U-box"/>
    <property type="match status" value="1"/>
</dbReference>
<reference evidence="3 4" key="1">
    <citation type="submission" date="2018-06" db="EMBL/GenBank/DDBJ databases">
        <title>Comparative genomics reveals the genomic features of Rhizophagus irregularis, R. cerebriforme, R. diaphanum and Gigaspora rosea, and their symbiotic lifestyle signature.</title>
        <authorList>
            <person name="Morin E."/>
            <person name="San Clemente H."/>
            <person name="Chen E.C.H."/>
            <person name="De La Providencia I."/>
            <person name="Hainaut M."/>
            <person name="Kuo A."/>
            <person name="Kohler A."/>
            <person name="Murat C."/>
            <person name="Tang N."/>
            <person name="Roy S."/>
            <person name="Loubradou J."/>
            <person name="Henrissat B."/>
            <person name="Grigoriev I.V."/>
            <person name="Corradi N."/>
            <person name="Roux C."/>
            <person name="Martin F.M."/>
        </authorList>
    </citation>
    <scope>NUCLEOTIDE SEQUENCE [LARGE SCALE GENOMIC DNA]</scope>
    <source>
        <strain evidence="3 4">DAOM 194757</strain>
    </source>
</reference>
<dbReference type="AlphaFoldDB" id="A0A397U248"/>
<keyword evidence="1" id="KW-0863">Zinc-finger</keyword>
<dbReference type="Proteomes" id="UP000266673">
    <property type="component" value="Unassembled WGS sequence"/>
</dbReference>
<dbReference type="OrthoDB" id="2397339at2759"/>
<keyword evidence="4" id="KW-1185">Reference proteome</keyword>
<organism evidence="3 4">
    <name type="scientific">Gigaspora rosea</name>
    <dbReference type="NCBI Taxonomy" id="44941"/>
    <lineage>
        <taxon>Eukaryota</taxon>
        <taxon>Fungi</taxon>
        <taxon>Fungi incertae sedis</taxon>
        <taxon>Mucoromycota</taxon>
        <taxon>Glomeromycotina</taxon>
        <taxon>Glomeromycetes</taxon>
        <taxon>Diversisporales</taxon>
        <taxon>Gigasporaceae</taxon>
        <taxon>Gigaspora</taxon>
    </lineage>
</organism>
<evidence type="ECO:0000259" key="2">
    <source>
        <dbReference type="PROSITE" id="PS50089"/>
    </source>
</evidence>
<dbReference type="CDD" id="cd16448">
    <property type="entry name" value="RING-H2"/>
    <property type="match status" value="1"/>
</dbReference>
<comment type="caution">
    <text evidence="3">The sequence shown here is derived from an EMBL/GenBank/DDBJ whole genome shotgun (WGS) entry which is preliminary data.</text>
</comment>
<keyword evidence="1" id="KW-0479">Metal-binding</keyword>
<feature type="domain" description="RING-type" evidence="2">
    <location>
        <begin position="33"/>
        <end position="74"/>
    </location>
</feature>
<evidence type="ECO:0000313" key="4">
    <source>
        <dbReference type="Proteomes" id="UP000266673"/>
    </source>
</evidence>
<accession>A0A397U248</accession>
<keyword evidence="1" id="KW-0862">Zinc</keyword>
<dbReference type="InterPro" id="IPR013083">
    <property type="entry name" value="Znf_RING/FYVE/PHD"/>
</dbReference>
<sequence>MSLVNLQNLALNILKETKYSAVQNIDVTELPPCKLCENKILSVNFESFTILSCGHIYHRKCIEKKFLLTTENKCSLSDCNKIIDPVVSERRFSESSSQSSGTSALADMLGQKEPLLNETAQKKHIIESLYKSDKRQKSTTKEGESSTVKKLIKELKDGSVNKDLIFPPQLSEDSYTYLYKEIVKAEANNNIASQKLLNCYFQFGKKLSDRLNYYKNEKKYRDRKAQSKVDKEVKNQLPKEVNDTTRWKQTEKAKKIYELFIEIGIDKMEQFKSYLALTISKLSLESIDYIVDNIKS</sequence>
<evidence type="ECO:0000256" key="1">
    <source>
        <dbReference type="PROSITE-ProRule" id="PRU00175"/>
    </source>
</evidence>
<dbReference type="InterPro" id="IPR001841">
    <property type="entry name" value="Znf_RING"/>
</dbReference>
<dbReference type="PROSITE" id="PS50089">
    <property type="entry name" value="ZF_RING_2"/>
    <property type="match status" value="1"/>
</dbReference>
<evidence type="ECO:0000313" key="3">
    <source>
        <dbReference type="EMBL" id="RIB04290.1"/>
    </source>
</evidence>
<gene>
    <name evidence="3" type="ORF">C2G38_2222781</name>
</gene>
<dbReference type="Gene3D" id="3.30.40.10">
    <property type="entry name" value="Zinc/RING finger domain, C3HC4 (zinc finger)"/>
    <property type="match status" value="1"/>
</dbReference>
<dbReference type="EMBL" id="QKWP01002211">
    <property type="protein sequence ID" value="RIB04290.1"/>
    <property type="molecule type" value="Genomic_DNA"/>
</dbReference>
<name>A0A397U248_9GLOM</name>